<dbReference type="CDD" id="cd22231">
    <property type="entry name" value="RHH_NikR_HicB-like"/>
    <property type="match status" value="1"/>
</dbReference>
<dbReference type="InterPro" id="IPR010985">
    <property type="entry name" value="Ribbon_hlx_hlx"/>
</dbReference>
<proteinExistence type="inferred from homology"/>
<gene>
    <name evidence="4" type="ORF">NCWK1_1777</name>
</gene>
<keyword evidence="5" id="KW-1185">Reference proteome</keyword>
<dbReference type="PANTHER" id="PTHR36582">
    <property type="entry name" value="ANTITOXIN PARD"/>
    <property type="match status" value="1"/>
</dbReference>
<dbReference type="EMBL" id="BDGE01000029">
    <property type="protein sequence ID" value="GBE92024.1"/>
    <property type="molecule type" value="Genomic_DNA"/>
</dbReference>
<dbReference type="AlphaFoldDB" id="A0A2H6LFM4"/>
<dbReference type="Proteomes" id="UP000236527">
    <property type="component" value="Unassembled WGS sequence"/>
</dbReference>
<reference evidence="5" key="1">
    <citation type="journal article" date="2018" name="Genome Announc.">
        <title>Draft Genome Sequence of the Nitrogen-Fixing and Hormogonia-Inducing Cyanobacterium Nostoc cycadae Strain WK-1, Isolated from the Coralloid Roots of Cycas revoluta.</title>
        <authorList>
            <person name="Kanesaki Y."/>
            <person name="Hirose M."/>
            <person name="Hirose Y."/>
            <person name="Fujisawa T."/>
            <person name="Nakamura Y."/>
            <person name="Watanabe S."/>
            <person name="Matsunaga S."/>
            <person name="Uchida H."/>
            <person name="Murakami A."/>
        </authorList>
    </citation>
    <scope>NUCLEOTIDE SEQUENCE [LARGE SCALE GENOMIC DNA]</scope>
    <source>
        <strain evidence="5">WK-1</strain>
    </source>
</reference>
<evidence type="ECO:0000256" key="1">
    <source>
        <dbReference type="ARBA" id="ARBA00008580"/>
    </source>
</evidence>
<comment type="similarity">
    <text evidence="1">Belongs to the ParD antitoxin family.</text>
</comment>
<feature type="domain" description="Ribbon-helix-helix protein CopG" evidence="3">
    <location>
        <begin position="6"/>
        <end position="44"/>
    </location>
</feature>
<dbReference type="InterPro" id="IPR038296">
    <property type="entry name" value="ParD_sf"/>
</dbReference>
<dbReference type="GO" id="GO:0006355">
    <property type="term" value="P:regulation of DNA-templated transcription"/>
    <property type="evidence" value="ECO:0007669"/>
    <property type="project" value="InterPro"/>
</dbReference>
<name>A0A2H6LFM4_9NOSO</name>
<accession>A0A2H6LFM4</accession>
<evidence type="ECO:0000256" key="2">
    <source>
        <dbReference type="ARBA" id="ARBA00022649"/>
    </source>
</evidence>
<dbReference type="PANTHER" id="PTHR36582:SF2">
    <property type="entry name" value="ANTITOXIN PARD"/>
    <property type="match status" value="1"/>
</dbReference>
<dbReference type="Gene3D" id="6.10.10.120">
    <property type="entry name" value="Antitoxin ParD1-like"/>
    <property type="match status" value="1"/>
</dbReference>
<evidence type="ECO:0000313" key="5">
    <source>
        <dbReference type="Proteomes" id="UP000236527"/>
    </source>
</evidence>
<sequence length="114" mass="13077">MPNVEKISVALTPEMAALVRNAVESGEYASSSEVIREALREWKQKRLRQLQNVEKLIAKPQLDLTEEEKLAKLNKLFGAWKNQPDLTEIFAEIDQQRHVYQGRSLDSIDNQDKG</sequence>
<dbReference type="Pfam" id="PF01402">
    <property type="entry name" value="RHH_1"/>
    <property type="match status" value="1"/>
</dbReference>
<keyword evidence="2" id="KW-1277">Toxin-antitoxin system</keyword>
<dbReference type="RefSeq" id="WP_103124509.1">
    <property type="nucleotide sequence ID" value="NZ_DF978425.1"/>
</dbReference>
<protein>
    <submittedName>
        <fullName evidence="4">Addiction module antidote protein</fullName>
    </submittedName>
</protein>
<dbReference type="SUPFAM" id="SSF47598">
    <property type="entry name" value="Ribbon-helix-helix"/>
    <property type="match status" value="1"/>
</dbReference>
<dbReference type="InterPro" id="IPR022789">
    <property type="entry name" value="ParD"/>
</dbReference>
<evidence type="ECO:0000313" key="4">
    <source>
        <dbReference type="EMBL" id="GBE92024.1"/>
    </source>
</evidence>
<evidence type="ECO:0000259" key="3">
    <source>
        <dbReference type="Pfam" id="PF01402"/>
    </source>
</evidence>
<dbReference type="InterPro" id="IPR002145">
    <property type="entry name" value="CopG"/>
</dbReference>
<organism evidence="4 5">
    <name type="scientific">Nostoc cycadae WK-1</name>
    <dbReference type="NCBI Taxonomy" id="1861711"/>
    <lineage>
        <taxon>Bacteria</taxon>
        <taxon>Bacillati</taxon>
        <taxon>Cyanobacteriota</taxon>
        <taxon>Cyanophyceae</taxon>
        <taxon>Nostocales</taxon>
        <taxon>Nostocaceae</taxon>
        <taxon>Nostoc</taxon>
    </lineage>
</organism>
<comment type="caution">
    <text evidence="4">The sequence shown here is derived from an EMBL/GenBank/DDBJ whole genome shotgun (WGS) entry which is preliminary data.</text>
</comment>